<keyword evidence="2" id="KW-1185">Reference proteome</keyword>
<evidence type="ECO:0000313" key="2">
    <source>
        <dbReference type="Proteomes" id="UP001201812"/>
    </source>
</evidence>
<reference evidence="1" key="1">
    <citation type="submission" date="2022-01" db="EMBL/GenBank/DDBJ databases">
        <title>Genome Sequence Resource for Two Populations of Ditylenchus destructor, the Migratory Endoparasitic Phytonematode.</title>
        <authorList>
            <person name="Zhang H."/>
            <person name="Lin R."/>
            <person name="Xie B."/>
        </authorList>
    </citation>
    <scope>NUCLEOTIDE SEQUENCE</scope>
    <source>
        <strain evidence="1">BazhouSP</strain>
    </source>
</reference>
<organism evidence="1 2">
    <name type="scientific">Ditylenchus destructor</name>
    <dbReference type="NCBI Taxonomy" id="166010"/>
    <lineage>
        <taxon>Eukaryota</taxon>
        <taxon>Metazoa</taxon>
        <taxon>Ecdysozoa</taxon>
        <taxon>Nematoda</taxon>
        <taxon>Chromadorea</taxon>
        <taxon>Rhabditida</taxon>
        <taxon>Tylenchina</taxon>
        <taxon>Tylenchomorpha</taxon>
        <taxon>Sphaerularioidea</taxon>
        <taxon>Anguinidae</taxon>
        <taxon>Anguininae</taxon>
        <taxon>Ditylenchus</taxon>
    </lineage>
</organism>
<sequence length="87" mass="9988">MASNVDALLLKWTVVAAVPITVIAHLTPSTIDRQELFGSPWFEFCLLGLKIMGKDVFCSKSWMVQYCFFTLHNHFTLKTNVIHFVIR</sequence>
<dbReference type="EMBL" id="JAKKPZ010000398">
    <property type="protein sequence ID" value="KAI1695502.1"/>
    <property type="molecule type" value="Genomic_DNA"/>
</dbReference>
<evidence type="ECO:0000313" key="1">
    <source>
        <dbReference type="EMBL" id="KAI1695502.1"/>
    </source>
</evidence>
<protein>
    <submittedName>
        <fullName evidence="1">Uncharacterized protein</fullName>
    </submittedName>
</protein>
<dbReference type="Proteomes" id="UP001201812">
    <property type="component" value="Unassembled WGS sequence"/>
</dbReference>
<gene>
    <name evidence="1" type="ORF">DdX_19549</name>
</gene>
<accession>A0AAD4MHJ9</accession>
<dbReference type="AlphaFoldDB" id="A0AAD4MHJ9"/>
<proteinExistence type="predicted"/>
<comment type="caution">
    <text evidence="1">The sequence shown here is derived from an EMBL/GenBank/DDBJ whole genome shotgun (WGS) entry which is preliminary data.</text>
</comment>
<name>A0AAD4MHJ9_9BILA</name>